<gene>
    <name evidence="1" type="ORF">LSH36_475g01030</name>
</gene>
<dbReference type="Proteomes" id="UP001208570">
    <property type="component" value="Unassembled WGS sequence"/>
</dbReference>
<protein>
    <submittedName>
        <fullName evidence="1">Uncharacterized protein</fullName>
    </submittedName>
</protein>
<dbReference type="PANTHER" id="PTHR33332">
    <property type="entry name" value="REVERSE TRANSCRIPTASE DOMAIN-CONTAINING PROTEIN"/>
    <property type="match status" value="1"/>
</dbReference>
<comment type="caution">
    <text evidence="1">The sequence shown here is derived from an EMBL/GenBank/DDBJ whole genome shotgun (WGS) entry which is preliminary data.</text>
</comment>
<keyword evidence="2" id="KW-1185">Reference proteome</keyword>
<accession>A0AAD9J9B9</accession>
<name>A0AAD9J9B9_9ANNE</name>
<reference evidence="1" key="1">
    <citation type="journal article" date="2023" name="Mol. Biol. Evol.">
        <title>Third-Generation Sequencing Reveals the Adaptive Role of the Epigenome in Three Deep-Sea Polychaetes.</title>
        <authorList>
            <person name="Perez M."/>
            <person name="Aroh O."/>
            <person name="Sun Y."/>
            <person name="Lan Y."/>
            <person name="Juniper S.K."/>
            <person name="Young C.R."/>
            <person name="Angers B."/>
            <person name="Qian P.Y."/>
        </authorList>
    </citation>
    <scope>NUCLEOTIDE SEQUENCE</scope>
    <source>
        <strain evidence="1">P08H-3</strain>
    </source>
</reference>
<organism evidence="1 2">
    <name type="scientific">Paralvinella palmiformis</name>
    <dbReference type="NCBI Taxonomy" id="53620"/>
    <lineage>
        <taxon>Eukaryota</taxon>
        <taxon>Metazoa</taxon>
        <taxon>Spiralia</taxon>
        <taxon>Lophotrochozoa</taxon>
        <taxon>Annelida</taxon>
        <taxon>Polychaeta</taxon>
        <taxon>Sedentaria</taxon>
        <taxon>Canalipalpata</taxon>
        <taxon>Terebellida</taxon>
        <taxon>Terebelliformia</taxon>
        <taxon>Alvinellidae</taxon>
        <taxon>Paralvinella</taxon>
    </lineage>
</organism>
<sequence length="211" mass="24252">MTQNLLKLNDNKTDILYLASPHCVKSLKTPALQMGSSSITPNGSVKNLGVIFDQCINMHEHVTSVCRAAYYHLKNIHRLKVFLTQESLLTVVHVFVTSRIDYCNSLLYVISDYNINRLHLIQNSAARIVTNTRKYDHITPILQKLHWLPVIHFKILLITYKSINDMSPEYLCELVSIRKSSRKLRSSSQILLQVQVSRLKSYGDCVARVIW</sequence>
<dbReference type="AlphaFoldDB" id="A0AAD9J9B9"/>
<evidence type="ECO:0000313" key="1">
    <source>
        <dbReference type="EMBL" id="KAK2148909.1"/>
    </source>
</evidence>
<evidence type="ECO:0000313" key="2">
    <source>
        <dbReference type="Proteomes" id="UP001208570"/>
    </source>
</evidence>
<proteinExistence type="predicted"/>
<dbReference type="EMBL" id="JAODUP010000475">
    <property type="protein sequence ID" value="KAK2148909.1"/>
    <property type="molecule type" value="Genomic_DNA"/>
</dbReference>